<dbReference type="InterPro" id="IPR037218">
    <property type="entry name" value="PTPA_sf"/>
</dbReference>
<feature type="non-terminal residue" evidence="8">
    <location>
        <position position="1"/>
    </location>
</feature>
<dbReference type="Proteomes" id="UP000789901">
    <property type="component" value="Unassembled WGS sequence"/>
</dbReference>
<reference evidence="8 9" key="1">
    <citation type="submission" date="2021-06" db="EMBL/GenBank/DDBJ databases">
        <authorList>
            <person name="Kallberg Y."/>
            <person name="Tangrot J."/>
            <person name="Rosling A."/>
        </authorList>
    </citation>
    <scope>NUCLEOTIDE SEQUENCE [LARGE SCALE GENOMIC DNA]</scope>
    <source>
        <strain evidence="8 9">120-4 pot B 10/14</strain>
    </source>
</reference>
<dbReference type="CDD" id="cd04087">
    <property type="entry name" value="PTPA"/>
    <property type="match status" value="1"/>
</dbReference>
<dbReference type="EC" id="5.2.1.8" evidence="4"/>
<sequence length="885" mass="102100">ISIEEFDGKRQPKDQAFIEPTKQVNDQNDINKFITSEAYNRLTRFIELLNESVVNKKISEPCFVSELVQKVIDSLNILMSWIDEIPPLPTSQRFGNKAFRSWVARLEQNASIIHQDILPPQFHDSIIELTPYFTGGFGNATRIDYGSGHELSFVAWLCCMHLMGLFQEQDYSALVLRVFTKYLDLVRRLQSVYMLEPAGSRGVWGLDDHQFLSYYWGSAQLQDHKRLKPKSILSEELVNKYSSDYIYFGCIKYIREVKKGPFHEHSPLLYDISEVPNWTKFTSFQACNRTPGSRSIGNKVLYIRTIFVDIVMSMHMNISNILNIPILTYFNAAEGVFITNYFSASLQERTWLKKYFTKVKVKREYIKPTLVAMGVTSDFENAILAPYLIFCDSSAKEFQLCQLGEFERTWDIKFTEEETHGFSFYGAVIMDGPVVAFVFQDHSETSDSALGAFEENNTYILLWKSSHINSTYSFAISADCIYGFWLPFQHNEHHNMDDSHRIINVIFRPLYEHYIKMKCLKNDEFISKNSTIPRIPGYYARIATCLARSHEKEIIWVGTSQTQIICFKDNNNTGEMKLTWCTIITGMPLLITLRKPVRLDKRVTNCESVLIVQIVDGKNIIINSESGAILQVTEVKDASHMSSLIDSLSNRIYDGTAQTRKIKEMLDQKYNLLAHCDSLLECFSDIFAFYHLHQVTFKKRNLCINKSIEKLLPLLVDTPIMLEDMKESSTNNNQYLCVLEARIVYGEISKKDKILIEVMVQNLAYQELYAVHLTAYLKNTSKFVSSLIRIRSSRIEVLSAGQEGRITALVDLPLDLILSGLEFGILLWYQTITKSNVDQSVHSFEDYEWHSLYVDNIRTKNTMKNGLYLVKSPLKNHILYSISIY</sequence>
<comment type="catalytic activity">
    <reaction evidence="1">
        <text>[protein]-peptidylproline (omega=180) = [protein]-peptidylproline (omega=0)</text>
        <dbReference type="Rhea" id="RHEA:16237"/>
        <dbReference type="Rhea" id="RHEA-COMP:10747"/>
        <dbReference type="Rhea" id="RHEA-COMP:10748"/>
        <dbReference type="ChEBI" id="CHEBI:83833"/>
        <dbReference type="ChEBI" id="CHEBI:83834"/>
        <dbReference type="EC" id="5.2.1.8"/>
    </reaction>
</comment>
<dbReference type="Pfam" id="PF03095">
    <property type="entry name" value="PTPA"/>
    <property type="match status" value="1"/>
</dbReference>
<evidence type="ECO:0000256" key="6">
    <source>
        <dbReference type="ARBA" id="ARBA00023110"/>
    </source>
</evidence>
<evidence type="ECO:0000256" key="1">
    <source>
        <dbReference type="ARBA" id="ARBA00000971"/>
    </source>
</evidence>
<evidence type="ECO:0000256" key="7">
    <source>
        <dbReference type="ARBA" id="ARBA00023235"/>
    </source>
</evidence>
<evidence type="ECO:0000313" key="9">
    <source>
        <dbReference type="Proteomes" id="UP000789901"/>
    </source>
</evidence>
<evidence type="ECO:0000313" key="8">
    <source>
        <dbReference type="EMBL" id="CAG8719153.1"/>
    </source>
</evidence>
<proteinExistence type="inferred from homology"/>
<dbReference type="PANTHER" id="PTHR10012:SF0">
    <property type="entry name" value="SERINE_THREONINE-PROTEIN PHOSPHATASE 2A ACTIVATOR"/>
    <property type="match status" value="1"/>
</dbReference>
<gene>
    <name evidence="8" type="ORF">GMARGA_LOCUS13375</name>
</gene>
<comment type="caution">
    <text evidence="8">The sequence shown here is derived from an EMBL/GenBank/DDBJ whole genome shotgun (WGS) entry which is preliminary data.</text>
</comment>
<dbReference type="SUPFAM" id="SSF140984">
    <property type="entry name" value="PTPA-like"/>
    <property type="match status" value="1"/>
</dbReference>
<protein>
    <recommendedName>
        <fullName evidence="4">peptidylprolyl isomerase</fullName>
        <ecNumber evidence="4">5.2.1.8</ecNumber>
    </recommendedName>
</protein>
<dbReference type="Gene3D" id="1.20.120.1150">
    <property type="match status" value="1"/>
</dbReference>
<keyword evidence="7" id="KW-0413">Isomerase</keyword>
<evidence type="ECO:0000256" key="3">
    <source>
        <dbReference type="ARBA" id="ARBA00011019"/>
    </source>
</evidence>
<dbReference type="InterPro" id="IPR043170">
    <property type="entry name" value="PTPA_C_lid"/>
</dbReference>
<name>A0ABN7V2J4_GIGMA</name>
<comment type="subcellular location">
    <subcellularLocation>
        <location evidence="2">Cytoplasm</location>
    </subcellularLocation>
</comment>
<evidence type="ECO:0000256" key="4">
    <source>
        <dbReference type="ARBA" id="ARBA00013194"/>
    </source>
</evidence>
<evidence type="ECO:0000256" key="2">
    <source>
        <dbReference type="ARBA" id="ARBA00004496"/>
    </source>
</evidence>
<dbReference type="PANTHER" id="PTHR10012">
    <property type="entry name" value="SERINE/THREONINE-PROTEIN PHOSPHATASE 2A REGULATORY SUBUNIT B"/>
    <property type="match status" value="1"/>
</dbReference>
<keyword evidence="5" id="KW-0963">Cytoplasm</keyword>
<evidence type="ECO:0000256" key="5">
    <source>
        <dbReference type="ARBA" id="ARBA00022490"/>
    </source>
</evidence>
<accession>A0ABN7V2J4</accession>
<keyword evidence="9" id="KW-1185">Reference proteome</keyword>
<organism evidence="8 9">
    <name type="scientific">Gigaspora margarita</name>
    <dbReference type="NCBI Taxonomy" id="4874"/>
    <lineage>
        <taxon>Eukaryota</taxon>
        <taxon>Fungi</taxon>
        <taxon>Fungi incertae sedis</taxon>
        <taxon>Mucoromycota</taxon>
        <taxon>Glomeromycotina</taxon>
        <taxon>Glomeromycetes</taxon>
        <taxon>Diversisporales</taxon>
        <taxon>Gigasporaceae</taxon>
        <taxon>Gigaspora</taxon>
    </lineage>
</organism>
<dbReference type="EMBL" id="CAJVQB010008456">
    <property type="protein sequence ID" value="CAG8719153.1"/>
    <property type="molecule type" value="Genomic_DNA"/>
</dbReference>
<keyword evidence="6" id="KW-0697">Rotamase</keyword>
<comment type="similarity">
    <text evidence="3">Belongs to the PTPA-type PPIase family.</text>
</comment>
<dbReference type="InterPro" id="IPR004327">
    <property type="entry name" value="Phstyr_phstse_ac"/>
</dbReference>